<dbReference type="EMBL" id="KK104330">
    <property type="protein sequence ID" value="KIY94075.1"/>
    <property type="molecule type" value="Genomic_DNA"/>
</dbReference>
<accession>A0A0D2MG60</accession>
<feature type="compositionally biased region" description="Low complexity" evidence="1">
    <location>
        <begin position="16"/>
        <end position="27"/>
    </location>
</feature>
<feature type="compositionally biased region" description="Pro residues" evidence="1">
    <location>
        <begin position="1"/>
        <end position="15"/>
    </location>
</feature>
<organism evidence="2 3">
    <name type="scientific">Monoraphidium neglectum</name>
    <dbReference type="NCBI Taxonomy" id="145388"/>
    <lineage>
        <taxon>Eukaryota</taxon>
        <taxon>Viridiplantae</taxon>
        <taxon>Chlorophyta</taxon>
        <taxon>core chlorophytes</taxon>
        <taxon>Chlorophyceae</taxon>
        <taxon>CS clade</taxon>
        <taxon>Sphaeropleales</taxon>
        <taxon>Selenastraceae</taxon>
        <taxon>Monoraphidium</taxon>
    </lineage>
</organism>
<evidence type="ECO:0000313" key="3">
    <source>
        <dbReference type="Proteomes" id="UP000054498"/>
    </source>
</evidence>
<dbReference type="AlphaFoldDB" id="A0A0D2MG60"/>
<protein>
    <submittedName>
        <fullName evidence="2">Uncharacterized protein</fullName>
    </submittedName>
</protein>
<keyword evidence="3" id="KW-1185">Reference proteome</keyword>
<feature type="non-terminal residue" evidence="2">
    <location>
        <position position="147"/>
    </location>
</feature>
<dbReference type="GeneID" id="25731395"/>
<dbReference type="KEGG" id="mng:MNEG_13888"/>
<evidence type="ECO:0000313" key="2">
    <source>
        <dbReference type="EMBL" id="KIY94075.1"/>
    </source>
</evidence>
<dbReference type="OrthoDB" id="559783at2759"/>
<proteinExistence type="predicted"/>
<feature type="region of interest" description="Disordered" evidence="1">
    <location>
        <begin position="1"/>
        <end position="56"/>
    </location>
</feature>
<dbReference type="RefSeq" id="XP_013893095.1">
    <property type="nucleotide sequence ID" value="XM_014037641.1"/>
</dbReference>
<reference evidence="2 3" key="1">
    <citation type="journal article" date="2013" name="BMC Genomics">
        <title>Reconstruction of the lipid metabolism for the microalga Monoraphidium neglectum from its genome sequence reveals characteristics suitable for biofuel production.</title>
        <authorList>
            <person name="Bogen C."/>
            <person name="Al-Dilaimi A."/>
            <person name="Albersmeier A."/>
            <person name="Wichmann J."/>
            <person name="Grundmann M."/>
            <person name="Rupp O."/>
            <person name="Lauersen K.J."/>
            <person name="Blifernez-Klassen O."/>
            <person name="Kalinowski J."/>
            <person name="Goesmann A."/>
            <person name="Mussgnug J.H."/>
            <person name="Kruse O."/>
        </authorList>
    </citation>
    <scope>NUCLEOTIDE SEQUENCE [LARGE SCALE GENOMIC DNA]</scope>
    <source>
        <strain evidence="2 3">SAG 48.87</strain>
    </source>
</reference>
<sequence length="147" mass="15360">MPPPSPTGAGPPPGTPACAASAGAASAQQLLQPQQERGPYQQPCAPAGAADGATNVGGGGGGTALLGLRLVGVRGWRFSQQAEDIEWLMLFASPDGYSRASAWQVVYSIADRQQWDEIQRFLLPQLTVLRSLMRSMLFGAAGFLPPP</sequence>
<evidence type="ECO:0000256" key="1">
    <source>
        <dbReference type="SAM" id="MobiDB-lite"/>
    </source>
</evidence>
<gene>
    <name evidence="2" type="ORF">MNEG_13888</name>
</gene>
<dbReference type="Proteomes" id="UP000054498">
    <property type="component" value="Unassembled WGS sequence"/>
</dbReference>
<name>A0A0D2MG60_9CHLO</name>